<evidence type="ECO:0000313" key="3">
    <source>
        <dbReference type="Proteomes" id="UP001187471"/>
    </source>
</evidence>
<name>A0AA88QDK0_9ASTE</name>
<dbReference type="PANTHER" id="PTHR33785">
    <property type="entry name" value="OS06G0550800 PROTEIN"/>
    <property type="match status" value="1"/>
</dbReference>
<reference evidence="2" key="1">
    <citation type="submission" date="2022-12" db="EMBL/GenBank/DDBJ databases">
        <title>Draft genome assemblies for two species of Escallonia (Escalloniales).</title>
        <authorList>
            <person name="Chanderbali A."/>
            <person name="Dervinis C."/>
            <person name="Anghel I."/>
            <person name="Soltis D."/>
            <person name="Soltis P."/>
            <person name="Zapata F."/>
        </authorList>
    </citation>
    <scope>NUCLEOTIDE SEQUENCE</scope>
    <source>
        <strain evidence="2">UCBG92.1500</strain>
        <tissue evidence="2">Leaf</tissue>
    </source>
</reference>
<accession>A0AA88QDK0</accession>
<dbReference type="EMBL" id="JAVXUO010002917">
    <property type="protein sequence ID" value="KAK2968404.1"/>
    <property type="molecule type" value="Genomic_DNA"/>
</dbReference>
<feature type="region of interest" description="Disordered" evidence="1">
    <location>
        <begin position="246"/>
        <end position="280"/>
    </location>
</feature>
<gene>
    <name evidence="2" type="ORF">RJ640_004410</name>
</gene>
<feature type="compositionally biased region" description="Basic and acidic residues" evidence="1">
    <location>
        <begin position="1"/>
        <end position="24"/>
    </location>
</feature>
<feature type="compositionally biased region" description="Basic and acidic residues" evidence="1">
    <location>
        <begin position="189"/>
        <end position="198"/>
    </location>
</feature>
<dbReference type="Proteomes" id="UP001187471">
    <property type="component" value="Unassembled WGS sequence"/>
</dbReference>
<proteinExistence type="predicted"/>
<organism evidence="2 3">
    <name type="scientific">Escallonia rubra</name>
    <dbReference type="NCBI Taxonomy" id="112253"/>
    <lineage>
        <taxon>Eukaryota</taxon>
        <taxon>Viridiplantae</taxon>
        <taxon>Streptophyta</taxon>
        <taxon>Embryophyta</taxon>
        <taxon>Tracheophyta</taxon>
        <taxon>Spermatophyta</taxon>
        <taxon>Magnoliopsida</taxon>
        <taxon>eudicotyledons</taxon>
        <taxon>Gunneridae</taxon>
        <taxon>Pentapetalae</taxon>
        <taxon>asterids</taxon>
        <taxon>campanulids</taxon>
        <taxon>Escalloniales</taxon>
        <taxon>Escalloniaceae</taxon>
        <taxon>Escallonia</taxon>
    </lineage>
</organism>
<dbReference type="PANTHER" id="PTHR33785:SF5">
    <property type="entry name" value="SERINE_ARGININE REPETITIVE MATRIX PROTEIN"/>
    <property type="match status" value="1"/>
</dbReference>
<comment type="caution">
    <text evidence="2">The sequence shown here is derived from an EMBL/GenBank/DDBJ whole genome shotgun (WGS) entry which is preliminary data.</text>
</comment>
<protein>
    <submittedName>
        <fullName evidence="2">Uncharacterized protein</fullName>
    </submittedName>
</protein>
<sequence>MELSGDKFEPSSSSRGHEKVEPGKVEPGIDLLEEGWFFGNLLVDDRKAKMSRSYSDPCPKSLNFSHNQKFLAEETREKDDLVPAKMIRTPSLPTSTAKRKEEVRKPNNGLVRAPSLPPWIGREEVEEEDDDDHESEFTMGRLIRQASLSSSYMLPPRRTSKGLTQSSSMQRRRPRKKSELETSNMAGYKEMRQEDQIRQTKMAGKSPNDLELEEVQGFRDLGFKFEKEDLNPSVLNMLPGLQEKNRVELDDENKPRRPYLSEAWHENSSAPTVPKWVEKSSAPDMKSQIKFWARAVASNVRQEC</sequence>
<feature type="region of interest" description="Disordered" evidence="1">
    <location>
        <begin position="74"/>
        <end position="210"/>
    </location>
</feature>
<feature type="compositionally biased region" description="Acidic residues" evidence="1">
    <location>
        <begin position="124"/>
        <end position="134"/>
    </location>
</feature>
<evidence type="ECO:0000313" key="2">
    <source>
        <dbReference type="EMBL" id="KAK2968404.1"/>
    </source>
</evidence>
<feature type="region of interest" description="Disordered" evidence="1">
    <location>
        <begin position="1"/>
        <end position="26"/>
    </location>
</feature>
<feature type="compositionally biased region" description="Basic and acidic residues" evidence="1">
    <location>
        <begin position="246"/>
        <end position="255"/>
    </location>
</feature>
<keyword evidence="3" id="KW-1185">Reference proteome</keyword>
<dbReference type="AlphaFoldDB" id="A0AA88QDK0"/>
<evidence type="ECO:0000256" key="1">
    <source>
        <dbReference type="SAM" id="MobiDB-lite"/>
    </source>
</evidence>